<evidence type="ECO:0000256" key="6">
    <source>
        <dbReference type="PIRSR" id="PIRSR600101-1"/>
    </source>
</evidence>
<evidence type="ECO:0000256" key="2">
    <source>
        <dbReference type="ARBA" id="ARBA00022679"/>
    </source>
</evidence>
<evidence type="ECO:0000256" key="5">
    <source>
        <dbReference type="ARBA" id="ARBA00023315"/>
    </source>
</evidence>
<dbReference type="AlphaFoldDB" id="A0AAF5I206"/>
<evidence type="ECO:0000256" key="8">
    <source>
        <dbReference type="SAM" id="Phobius"/>
    </source>
</evidence>
<dbReference type="NCBIfam" id="TIGR00066">
    <property type="entry name" value="g_glut_trans"/>
    <property type="match status" value="1"/>
</dbReference>
<protein>
    <submittedName>
        <fullName evidence="10">Gamma-glutamyltransferase</fullName>
    </submittedName>
</protein>
<dbReference type="GO" id="GO:0005886">
    <property type="term" value="C:plasma membrane"/>
    <property type="evidence" value="ECO:0007669"/>
    <property type="project" value="TreeGrafter"/>
</dbReference>
<dbReference type="InterPro" id="IPR043138">
    <property type="entry name" value="GGT_lsub"/>
</dbReference>
<dbReference type="InterPro" id="IPR043137">
    <property type="entry name" value="GGT_ssub_C"/>
</dbReference>
<evidence type="ECO:0000256" key="4">
    <source>
        <dbReference type="ARBA" id="ARBA00023180"/>
    </source>
</evidence>
<dbReference type="GO" id="GO:0006508">
    <property type="term" value="P:proteolysis"/>
    <property type="evidence" value="ECO:0007669"/>
    <property type="project" value="UniProtKB-KW"/>
</dbReference>
<dbReference type="PANTHER" id="PTHR11686">
    <property type="entry name" value="GAMMA GLUTAMYL TRANSPEPTIDASE"/>
    <property type="match status" value="1"/>
</dbReference>
<dbReference type="PANTHER" id="PTHR11686:SF46">
    <property type="entry name" value="GAMMA-GLUTAMYLTRANSPEPTIDASE 1"/>
    <property type="match status" value="1"/>
</dbReference>
<feature type="binding site" evidence="7">
    <location>
        <begin position="1178"/>
        <end position="1179"/>
    </location>
    <ligand>
        <name>L-glutamate</name>
        <dbReference type="ChEBI" id="CHEBI:29985"/>
    </ligand>
</feature>
<keyword evidence="3" id="KW-0378">Hydrolase</keyword>
<name>A0AAF5I206_STRER</name>
<reference evidence="10" key="1">
    <citation type="submission" date="2024-02" db="UniProtKB">
        <authorList>
            <consortium name="WormBaseParasite"/>
        </authorList>
    </citation>
    <scope>IDENTIFICATION</scope>
</reference>
<keyword evidence="9" id="KW-1185">Reference proteome</keyword>
<evidence type="ECO:0000256" key="7">
    <source>
        <dbReference type="PIRSR" id="PIRSR600101-2"/>
    </source>
</evidence>
<feature type="transmembrane region" description="Helical" evidence="8">
    <location>
        <begin position="692"/>
        <end position="716"/>
    </location>
</feature>
<feature type="active site" description="Nucleophile" evidence="6">
    <location>
        <position position="1108"/>
    </location>
</feature>
<dbReference type="FunFam" id="1.10.246.130:FF:000005">
    <property type="entry name" value="Gamma-glutamyltranspeptidase 1, putative"/>
    <property type="match status" value="2"/>
</dbReference>
<feature type="binding site" evidence="7">
    <location>
        <position position="1150"/>
    </location>
    <ligand>
        <name>L-glutamate</name>
        <dbReference type="ChEBI" id="CHEBI:29985"/>
    </ligand>
</feature>
<dbReference type="PRINTS" id="PR01210">
    <property type="entry name" value="GGTRANSPTASE"/>
</dbReference>
<keyword evidence="8" id="KW-0472">Membrane</keyword>
<feature type="transmembrane region" description="Helical" evidence="8">
    <location>
        <begin position="41"/>
        <end position="66"/>
    </location>
</feature>
<keyword evidence="2" id="KW-0808">Transferase</keyword>
<dbReference type="GO" id="GO:0006751">
    <property type="term" value="P:glutathione catabolic process"/>
    <property type="evidence" value="ECO:0007669"/>
    <property type="project" value="InterPro"/>
</dbReference>
<feature type="binding site" evidence="7">
    <location>
        <position position="826"/>
    </location>
    <ligand>
        <name>L-glutamate</name>
        <dbReference type="ChEBI" id="CHEBI:29985"/>
    </ligand>
</feature>
<evidence type="ECO:0000313" key="10">
    <source>
        <dbReference type="WBParaSite" id="TCONS_00010900.p1"/>
    </source>
</evidence>
<dbReference type="Pfam" id="PF01019">
    <property type="entry name" value="G_glu_transpept"/>
    <property type="match status" value="2"/>
</dbReference>
<dbReference type="SUPFAM" id="SSF56235">
    <property type="entry name" value="N-terminal nucleophile aminohydrolases (Ntn hydrolases)"/>
    <property type="match status" value="2"/>
</dbReference>
<keyword evidence="5" id="KW-0012">Acyltransferase</keyword>
<evidence type="ECO:0000313" key="9">
    <source>
        <dbReference type="Proteomes" id="UP000035681"/>
    </source>
</evidence>
<dbReference type="Gene3D" id="1.10.246.130">
    <property type="match status" value="2"/>
</dbReference>
<dbReference type="Gene3D" id="3.60.20.40">
    <property type="match status" value="2"/>
</dbReference>
<keyword evidence="8" id="KW-1133">Transmembrane helix</keyword>
<dbReference type="FunFam" id="3.60.20.40:FF:000006">
    <property type="entry name" value="Protein CBG05566"/>
    <property type="match status" value="2"/>
</dbReference>
<sequence>VIIIKKKDMANKTVDSSAFTTSARHSLNTTNYKKKSLCFKWIALIAVIIAALFCLAVIALSIVVGIKVNQEKDECNNIYTNKSYDDISNITNNEKNNSSNTVKDENLLAFDWPKPSGSLYARYKKAAVASDNGLCSEIGRNILLKGGNAVDSTIAALLCTGVVNPQSSGLGGGFFMTIYDSKLKKCITLDARETAPIDSSENMFVNNPLESYVGWKSIAVPGELHGFWTAFKKYGSGKVNWTMLFEPSITLAKEGFPVTSHLAESLQKKKKYIMEDDDMKKMFVNKKTGRLYEEGDFMKRPLLANTLISLSEAENPIDLFYNQGIAQTISEEIKENNGYVSKEDLAKYETIIHDTPIEIDGPVGGLTMCGPPPPSSFVITQAIVMIMSKFYNNSNLVNLNDPLIYHRLIEIEKFAYSQRTNLGDWNFVTSVIELVQNITDPTYYNKIAEMIRNTSQPLEYYSSYFTSQVPDHGTSHVTVIDNDGNGVSCTSTINQILGSVRASPTLGIIWNDEMDDFSTPGVSNGFGYAPSPSNFIKSGKRPMSSMSPIILYHKESGEIKMAVGASGGSYIISSIAQTIIRSILFNQTVKEAVDSPRFHNQYLPYITEFELFAPEKLIKILQKNYGQNMTGIDKQASVVQVLEKTDDGYIYGNKDKQLLILQDTNKNPFVISNTNIDNMENKKSRFSNNTSIILFIIALFFCILTIILITLLGLIISKKILLFSNENNEYNSKNSKKLEIKNNIIWPSPSGSLYGKFSKAAISTDNGLCSEIGRNILKRGGNAIDASIASLICIGTVNPQSSGLGGGFLMTFYNQTNKKCITIDAREVAPIAATKDMYVNDTLKSLNGYLSIAVPGELHGFWTAFKKYGSGNLKWADLFQDSIKLAKEGFPVTKHMVDSISIRKDIIEKDEGIKKIFINKKTERWYQEGDIIKREIFAATLENLANSEDPINLFYKEGIAQTIAEEIKSNNGIITLEDLIKYETKIYEEPIEIDGLPEDLIMCGPNPPSSFVTMQLIVKVMNYFYQNTTDYSLNNPLFYHRLIEAMKFAYAQRSQLGDINFVKNIRQFIQNMSSNEYAINIGKKIKNKAQSLNYYTNSIKDVSSDHGTSQVVAIDIDGNAVSCTSTINRHFGSGRMSPSLGIFYNDEMDDFSTPNLINSFGFRPSQANFIEPGKRPMTSMSPTIIYNKNTGKTKMVIGSAGGSFIISAIAQIITRKLFLNQTIKEANDMVRLHNQFLPDVTEYEEGFPDQLINILTKKYDQKMKEVKKQASSVQILEILKDGTIVGNSDWRKTINVYPAGF</sequence>
<organism evidence="9 10">
    <name type="scientific">Strongyloides stercoralis</name>
    <name type="common">Threadworm</name>
    <dbReference type="NCBI Taxonomy" id="6248"/>
    <lineage>
        <taxon>Eukaryota</taxon>
        <taxon>Metazoa</taxon>
        <taxon>Ecdysozoa</taxon>
        <taxon>Nematoda</taxon>
        <taxon>Chromadorea</taxon>
        <taxon>Rhabditida</taxon>
        <taxon>Tylenchina</taxon>
        <taxon>Panagrolaimomorpha</taxon>
        <taxon>Strongyloidoidea</taxon>
        <taxon>Strongyloididae</taxon>
        <taxon>Strongyloides</taxon>
    </lineage>
</organism>
<feature type="binding site" evidence="7">
    <location>
        <begin position="1126"/>
        <end position="1128"/>
    </location>
    <ligand>
        <name>L-glutamate</name>
        <dbReference type="ChEBI" id="CHEBI:29985"/>
    </ligand>
</feature>
<dbReference type="WBParaSite" id="TCONS_00010900.p1">
    <property type="protein sequence ID" value="TCONS_00010900.p1"/>
    <property type="gene ID" value="XLOC_004695"/>
</dbReference>
<dbReference type="GO" id="GO:0016746">
    <property type="term" value="F:acyltransferase activity"/>
    <property type="evidence" value="ECO:0007669"/>
    <property type="project" value="UniProtKB-KW"/>
</dbReference>
<accession>A0AAF5I206</accession>
<keyword evidence="4" id="KW-0325">Glycoprotein</keyword>
<dbReference type="Proteomes" id="UP000035681">
    <property type="component" value="Unplaced"/>
</dbReference>
<evidence type="ECO:0000256" key="3">
    <source>
        <dbReference type="ARBA" id="ARBA00022801"/>
    </source>
</evidence>
<dbReference type="InterPro" id="IPR029055">
    <property type="entry name" value="Ntn_hydrolases_N"/>
</dbReference>
<evidence type="ECO:0000256" key="1">
    <source>
        <dbReference type="ARBA" id="ARBA00022670"/>
    </source>
</evidence>
<keyword evidence="1" id="KW-0645">Protease</keyword>
<keyword evidence="8" id="KW-0812">Transmembrane</keyword>
<feature type="binding site" evidence="7">
    <location>
        <position position="1202"/>
    </location>
    <ligand>
        <name>L-glutamate</name>
        <dbReference type="ChEBI" id="CHEBI:29985"/>
    </ligand>
</feature>
<dbReference type="GO" id="GO:0036374">
    <property type="term" value="F:glutathione hydrolase activity"/>
    <property type="evidence" value="ECO:0007669"/>
    <property type="project" value="InterPro"/>
</dbReference>
<dbReference type="InterPro" id="IPR000101">
    <property type="entry name" value="GGT_peptidase"/>
</dbReference>
<proteinExistence type="predicted"/>